<dbReference type="AlphaFoldDB" id="A0AAE3GX65"/>
<dbReference type="SUPFAM" id="SSF55008">
    <property type="entry name" value="HMA, heavy metal-associated domain"/>
    <property type="match status" value="1"/>
</dbReference>
<dbReference type="Pfam" id="PF00403">
    <property type="entry name" value="HMA"/>
    <property type="match status" value="1"/>
</dbReference>
<organism evidence="3 4">
    <name type="scientific">Limnofasciculus baicalensis BBK-W-15</name>
    <dbReference type="NCBI Taxonomy" id="2699891"/>
    <lineage>
        <taxon>Bacteria</taxon>
        <taxon>Bacillati</taxon>
        <taxon>Cyanobacteriota</taxon>
        <taxon>Cyanophyceae</taxon>
        <taxon>Coleofasciculales</taxon>
        <taxon>Coleofasciculaceae</taxon>
        <taxon>Limnofasciculus</taxon>
        <taxon>Limnofasciculus baicalensis</taxon>
    </lineage>
</organism>
<protein>
    <submittedName>
        <fullName evidence="3">Heavy-metal-associated domain-containing protein</fullName>
    </submittedName>
</protein>
<name>A0AAE3GX65_9CYAN</name>
<dbReference type="Gene3D" id="3.30.70.100">
    <property type="match status" value="1"/>
</dbReference>
<keyword evidence="4" id="KW-1185">Reference proteome</keyword>
<dbReference type="InterPro" id="IPR017969">
    <property type="entry name" value="Heavy-metal-associated_CS"/>
</dbReference>
<dbReference type="InterPro" id="IPR006121">
    <property type="entry name" value="HMA_dom"/>
</dbReference>
<dbReference type="GO" id="GO:0046872">
    <property type="term" value="F:metal ion binding"/>
    <property type="evidence" value="ECO:0007669"/>
    <property type="project" value="UniProtKB-KW"/>
</dbReference>
<evidence type="ECO:0000259" key="2">
    <source>
        <dbReference type="PROSITE" id="PS50846"/>
    </source>
</evidence>
<dbReference type="PROSITE" id="PS01047">
    <property type="entry name" value="HMA_1"/>
    <property type="match status" value="1"/>
</dbReference>
<reference evidence="3" key="1">
    <citation type="submission" date="2022-06" db="EMBL/GenBank/DDBJ databases">
        <title>New cyanobacteria of genus Symplocastrum in benthos of Lake Baikal.</title>
        <authorList>
            <person name="Sorokovikova E."/>
            <person name="Tikhonova I."/>
            <person name="Krasnopeev A."/>
            <person name="Evseev P."/>
            <person name="Gladkikh A."/>
            <person name="Belykh O."/>
        </authorList>
    </citation>
    <scope>NUCLEOTIDE SEQUENCE</scope>
    <source>
        <strain evidence="3">BBK-W-15</strain>
    </source>
</reference>
<evidence type="ECO:0000256" key="1">
    <source>
        <dbReference type="ARBA" id="ARBA00022723"/>
    </source>
</evidence>
<comment type="caution">
    <text evidence="3">The sequence shown here is derived from an EMBL/GenBank/DDBJ whole genome shotgun (WGS) entry which is preliminary data.</text>
</comment>
<evidence type="ECO:0000313" key="4">
    <source>
        <dbReference type="Proteomes" id="UP001204953"/>
    </source>
</evidence>
<keyword evidence="1" id="KW-0479">Metal-binding</keyword>
<dbReference type="PROSITE" id="PS50846">
    <property type="entry name" value="HMA_2"/>
    <property type="match status" value="1"/>
</dbReference>
<dbReference type="Proteomes" id="UP001204953">
    <property type="component" value="Unassembled WGS sequence"/>
</dbReference>
<sequence length="65" mass="6912">MATLTLKVPSIVCEGCADVITKNIVNYDAQAKVDVNVTSKTVSVETETSESSIKELITSIGHTVE</sequence>
<gene>
    <name evidence="3" type="ORF">NJ959_27215</name>
</gene>
<feature type="domain" description="HMA" evidence="2">
    <location>
        <begin position="2"/>
        <end position="65"/>
    </location>
</feature>
<accession>A0AAE3GX65</accession>
<dbReference type="EMBL" id="JAMZMM010000484">
    <property type="protein sequence ID" value="MCP2732124.1"/>
    <property type="molecule type" value="Genomic_DNA"/>
</dbReference>
<dbReference type="RefSeq" id="WP_254014851.1">
    <property type="nucleotide sequence ID" value="NZ_JAMZMM010000484.1"/>
</dbReference>
<proteinExistence type="predicted"/>
<evidence type="ECO:0000313" key="3">
    <source>
        <dbReference type="EMBL" id="MCP2732124.1"/>
    </source>
</evidence>
<dbReference type="InterPro" id="IPR036163">
    <property type="entry name" value="HMA_dom_sf"/>
</dbReference>